<protein>
    <submittedName>
        <fullName evidence="3">Uncharacterized protein</fullName>
    </submittedName>
</protein>
<feature type="transmembrane region" description="Helical" evidence="2">
    <location>
        <begin position="178"/>
        <end position="198"/>
    </location>
</feature>
<feature type="transmembrane region" description="Helical" evidence="2">
    <location>
        <begin position="250"/>
        <end position="275"/>
    </location>
</feature>
<feature type="compositionally biased region" description="Basic and acidic residues" evidence="1">
    <location>
        <begin position="20"/>
        <end position="34"/>
    </location>
</feature>
<evidence type="ECO:0000313" key="3">
    <source>
        <dbReference type="EMBL" id="PAV75027.1"/>
    </source>
</evidence>
<feature type="compositionally biased region" description="Basic residues" evidence="1">
    <location>
        <begin position="90"/>
        <end position="104"/>
    </location>
</feature>
<feature type="compositionally biased region" description="Basic and acidic residues" evidence="1">
    <location>
        <begin position="77"/>
        <end position="89"/>
    </location>
</feature>
<evidence type="ECO:0000256" key="2">
    <source>
        <dbReference type="SAM" id="Phobius"/>
    </source>
</evidence>
<evidence type="ECO:0000256" key="1">
    <source>
        <dbReference type="SAM" id="MobiDB-lite"/>
    </source>
</evidence>
<dbReference type="EMBL" id="LIAE01008224">
    <property type="protein sequence ID" value="PAV75027.1"/>
    <property type="molecule type" value="Genomic_DNA"/>
</dbReference>
<feature type="compositionally biased region" description="Basic residues" evidence="1">
    <location>
        <begin position="59"/>
        <end position="76"/>
    </location>
</feature>
<dbReference type="AlphaFoldDB" id="A0A2A2KMC0"/>
<feature type="transmembrane region" description="Helical" evidence="2">
    <location>
        <begin position="210"/>
        <end position="235"/>
    </location>
</feature>
<feature type="transmembrane region" description="Helical" evidence="2">
    <location>
        <begin position="145"/>
        <end position="166"/>
    </location>
</feature>
<evidence type="ECO:0000313" key="4">
    <source>
        <dbReference type="Proteomes" id="UP000218231"/>
    </source>
</evidence>
<feature type="region of interest" description="Disordered" evidence="1">
    <location>
        <begin position="1"/>
        <end position="130"/>
    </location>
</feature>
<reference evidence="3 4" key="1">
    <citation type="journal article" date="2017" name="Curr. Biol.">
        <title>Genome architecture and evolution of a unichromosomal asexual nematode.</title>
        <authorList>
            <person name="Fradin H."/>
            <person name="Zegar C."/>
            <person name="Gutwein M."/>
            <person name="Lucas J."/>
            <person name="Kovtun M."/>
            <person name="Corcoran D."/>
            <person name="Baugh L.R."/>
            <person name="Kiontke K."/>
            <person name="Gunsalus K."/>
            <person name="Fitch D.H."/>
            <person name="Piano F."/>
        </authorList>
    </citation>
    <scope>NUCLEOTIDE SEQUENCE [LARGE SCALE GENOMIC DNA]</scope>
    <source>
        <strain evidence="3">PF1309</strain>
    </source>
</reference>
<gene>
    <name evidence="3" type="ORF">WR25_06357</name>
</gene>
<organism evidence="3 4">
    <name type="scientific">Diploscapter pachys</name>
    <dbReference type="NCBI Taxonomy" id="2018661"/>
    <lineage>
        <taxon>Eukaryota</taxon>
        <taxon>Metazoa</taxon>
        <taxon>Ecdysozoa</taxon>
        <taxon>Nematoda</taxon>
        <taxon>Chromadorea</taxon>
        <taxon>Rhabditida</taxon>
        <taxon>Rhabditina</taxon>
        <taxon>Rhabditomorpha</taxon>
        <taxon>Rhabditoidea</taxon>
        <taxon>Rhabditidae</taxon>
        <taxon>Diploscapter</taxon>
    </lineage>
</organism>
<name>A0A2A2KMC0_9BILA</name>
<comment type="caution">
    <text evidence="3">The sequence shown here is derived from an EMBL/GenBank/DDBJ whole genome shotgun (WGS) entry which is preliminary data.</text>
</comment>
<sequence>MQHEEKNMIGAESTDSDSDVAERTYRNEAGKSEENGDEEKENQRKKKSRKSQQKSLPKTPHRKNGSQKSNKLQKKSSKSEKGGRSEKSVGRKSGKSGKNKKGGLQKKDDKKTKGKKKGGNSGMRKVGDEDMEKSRMSMSICGGGVRLWLVLLALHSFVVPVFLVVIDSVTWIRAELALYIVMLVLNWTVGVLTFIVLFMKSSDGRKRLAFLLIVGRLCCLILAVVSLIMAFVIVFKPKYAYKYGAWPFSWWAAWVGLLVLSGIDIALQTMGIIVACKIWRYIKKEEENNDE</sequence>
<dbReference type="Proteomes" id="UP000218231">
    <property type="component" value="Unassembled WGS sequence"/>
</dbReference>
<keyword evidence="2" id="KW-0472">Membrane</keyword>
<keyword evidence="4" id="KW-1185">Reference proteome</keyword>
<proteinExistence type="predicted"/>
<feature type="compositionally biased region" description="Basic residues" evidence="1">
    <location>
        <begin position="43"/>
        <end position="52"/>
    </location>
</feature>
<accession>A0A2A2KMC0</accession>
<keyword evidence="2" id="KW-1133">Transmembrane helix</keyword>
<keyword evidence="2" id="KW-0812">Transmembrane</keyword>